<reference evidence="2" key="1">
    <citation type="submission" date="2019-01" db="EMBL/GenBank/DDBJ databases">
        <title>Draft genome sequences of three monokaryotic isolates of the white-rot basidiomycete fungus Dichomitus squalens.</title>
        <authorList>
            <consortium name="DOE Joint Genome Institute"/>
            <person name="Lopez S.C."/>
            <person name="Andreopoulos B."/>
            <person name="Pangilinan J."/>
            <person name="Lipzen A."/>
            <person name="Riley R."/>
            <person name="Ahrendt S."/>
            <person name="Ng V."/>
            <person name="Barry K."/>
            <person name="Daum C."/>
            <person name="Grigoriev I.V."/>
            <person name="Hilden K.S."/>
            <person name="Makela M.R."/>
            <person name="de Vries R.P."/>
        </authorList>
    </citation>
    <scope>NUCLEOTIDE SEQUENCE [LARGE SCALE GENOMIC DNA]</scope>
    <source>
        <strain evidence="2">OM18370.1</strain>
    </source>
</reference>
<gene>
    <name evidence="2" type="ORF">BD311DRAFT_866533</name>
</gene>
<feature type="region of interest" description="Disordered" evidence="1">
    <location>
        <begin position="196"/>
        <end position="217"/>
    </location>
</feature>
<organism evidence="2">
    <name type="scientific">Dichomitus squalens</name>
    <dbReference type="NCBI Taxonomy" id="114155"/>
    <lineage>
        <taxon>Eukaryota</taxon>
        <taxon>Fungi</taxon>
        <taxon>Dikarya</taxon>
        <taxon>Basidiomycota</taxon>
        <taxon>Agaricomycotina</taxon>
        <taxon>Agaricomycetes</taxon>
        <taxon>Polyporales</taxon>
        <taxon>Polyporaceae</taxon>
        <taxon>Dichomitus</taxon>
    </lineage>
</organism>
<evidence type="ECO:0000313" key="2">
    <source>
        <dbReference type="EMBL" id="TBU26813.1"/>
    </source>
</evidence>
<sequence>MVPCLEPRPLCILRRQPSTILEQVQGTSWSFPVDPNLNLHIIRSATLAFIMFTKDASSNDKELPRSSLRNKVSAFGAAIKPKRNGSSRLIAPSAPQSECSTLVEFAIEDVFIKEDAALEFETEDYMLDADNTAWANGKFSVSSFPQRQKAARANHSALTPLPEQFLDAENTAWGTARPTVSQPIAKSRGRFLSSSRPVLGTSGVEPEYLDPDDRAWM</sequence>
<dbReference type="Proteomes" id="UP000292957">
    <property type="component" value="Unassembled WGS sequence"/>
</dbReference>
<dbReference type="EMBL" id="ML143440">
    <property type="protein sequence ID" value="TBU26813.1"/>
    <property type="molecule type" value="Genomic_DNA"/>
</dbReference>
<evidence type="ECO:0000256" key="1">
    <source>
        <dbReference type="SAM" id="MobiDB-lite"/>
    </source>
</evidence>
<name>A0A4V2JZZ3_9APHY</name>
<dbReference type="OrthoDB" id="3266220at2759"/>
<protein>
    <submittedName>
        <fullName evidence="2">Uncharacterized protein</fullName>
    </submittedName>
</protein>
<dbReference type="AlphaFoldDB" id="A0A4V2JZZ3"/>
<accession>A0A4V2JZZ3</accession>
<proteinExistence type="predicted"/>